<proteinExistence type="predicted"/>
<reference evidence="3 4" key="1">
    <citation type="journal article" date="2011" name="PLoS Genet.">
        <title>Genomic analysis of the necrotrophic fungal pathogens Sclerotinia sclerotiorum and Botrytis cinerea.</title>
        <authorList>
            <person name="Amselem J."/>
            <person name="Cuomo C.A."/>
            <person name="van Kan J.A."/>
            <person name="Viaud M."/>
            <person name="Benito E.P."/>
            <person name="Couloux A."/>
            <person name="Coutinho P.M."/>
            <person name="de Vries R.P."/>
            <person name="Dyer P.S."/>
            <person name="Fillinger S."/>
            <person name="Fournier E."/>
            <person name="Gout L."/>
            <person name="Hahn M."/>
            <person name="Kohn L."/>
            <person name="Lapalu N."/>
            <person name="Plummer K.M."/>
            <person name="Pradier J.M."/>
            <person name="Quevillon E."/>
            <person name="Sharon A."/>
            <person name="Simon A."/>
            <person name="ten Have A."/>
            <person name="Tudzynski B."/>
            <person name="Tudzynski P."/>
            <person name="Wincker P."/>
            <person name="Andrew M."/>
            <person name="Anthouard V."/>
            <person name="Beever R.E."/>
            <person name="Beffa R."/>
            <person name="Benoit I."/>
            <person name="Bouzid O."/>
            <person name="Brault B."/>
            <person name="Chen Z."/>
            <person name="Choquer M."/>
            <person name="Collemare J."/>
            <person name="Cotton P."/>
            <person name="Danchin E.G."/>
            <person name="Da Silva C."/>
            <person name="Gautier A."/>
            <person name="Giraud C."/>
            <person name="Giraud T."/>
            <person name="Gonzalez C."/>
            <person name="Grossetete S."/>
            <person name="Guldener U."/>
            <person name="Henrissat B."/>
            <person name="Howlett B.J."/>
            <person name="Kodira C."/>
            <person name="Kretschmer M."/>
            <person name="Lappartient A."/>
            <person name="Leroch M."/>
            <person name="Levis C."/>
            <person name="Mauceli E."/>
            <person name="Neuveglise C."/>
            <person name="Oeser B."/>
            <person name="Pearson M."/>
            <person name="Poulain J."/>
            <person name="Poussereau N."/>
            <person name="Quesneville H."/>
            <person name="Rascle C."/>
            <person name="Schumacher J."/>
            <person name="Segurens B."/>
            <person name="Sexton A."/>
            <person name="Silva E."/>
            <person name="Sirven C."/>
            <person name="Soanes D.M."/>
            <person name="Talbot N.J."/>
            <person name="Templeton M."/>
            <person name="Yandava C."/>
            <person name="Yarden O."/>
            <person name="Zeng Q."/>
            <person name="Rollins J.A."/>
            <person name="Lebrun M.H."/>
            <person name="Dickman M."/>
        </authorList>
    </citation>
    <scope>NUCLEOTIDE SEQUENCE [LARGE SCALE GENOMIC DNA]</scope>
    <source>
        <strain evidence="3 4">B05.10</strain>
    </source>
</reference>
<feature type="compositionally biased region" description="Polar residues" evidence="2">
    <location>
        <begin position="340"/>
        <end position="356"/>
    </location>
</feature>
<feature type="compositionally biased region" description="Basic and acidic residues" evidence="2">
    <location>
        <begin position="669"/>
        <end position="680"/>
    </location>
</feature>
<reference evidence="3 4" key="2">
    <citation type="journal article" date="2012" name="Eukaryot. Cell">
        <title>Genome update of Botrytis cinerea strains B05.10 and T4.</title>
        <authorList>
            <person name="Staats M."/>
            <person name="van Kan J.A."/>
        </authorList>
    </citation>
    <scope>NUCLEOTIDE SEQUENCE [LARGE SCALE GENOMIC DNA]</scope>
    <source>
        <strain evidence="3 4">B05.10</strain>
    </source>
</reference>
<feature type="compositionally biased region" description="Polar residues" evidence="2">
    <location>
        <begin position="26"/>
        <end position="38"/>
    </location>
</feature>
<dbReference type="OrthoDB" id="5427204at2759"/>
<feature type="compositionally biased region" description="Polar residues" evidence="2">
    <location>
        <begin position="653"/>
        <end position="667"/>
    </location>
</feature>
<name>A0A384JV89_BOTFB</name>
<gene>
    <name evidence="3" type="ORF">BCIN_10g02980</name>
</gene>
<dbReference type="Proteomes" id="UP000001798">
    <property type="component" value="Chromosome 10"/>
</dbReference>
<feature type="coiled-coil region" evidence="1">
    <location>
        <begin position="594"/>
        <end position="635"/>
    </location>
</feature>
<dbReference type="GeneID" id="5437503"/>
<feature type="compositionally biased region" description="Low complexity" evidence="2">
    <location>
        <begin position="361"/>
        <end position="380"/>
    </location>
</feature>
<dbReference type="KEGG" id="bfu:BCIN_10g02980"/>
<dbReference type="EMBL" id="CP009814">
    <property type="protein sequence ID" value="ATZ54284.1"/>
    <property type="molecule type" value="Genomic_DNA"/>
</dbReference>
<evidence type="ECO:0008006" key="5">
    <source>
        <dbReference type="Google" id="ProtNLM"/>
    </source>
</evidence>
<evidence type="ECO:0000313" key="4">
    <source>
        <dbReference type="Proteomes" id="UP000001798"/>
    </source>
</evidence>
<evidence type="ECO:0000256" key="2">
    <source>
        <dbReference type="SAM" id="MobiDB-lite"/>
    </source>
</evidence>
<sequence length="680" mass="75117">MDARSKESPQSYRSGTKRPWEDDTKTSTQHSGSSNSWHHGTLPPIEAGPLLPYSVYDHSGKWATQNNQNIRNGESSVVKRSRYEGGDYKGVARVDLDAHGKIPPSQAHYSSGYGHDYNQTIQNASTPVQPPRLTANGRVDSPQHVSDLCRQCRRQTTFDHEEESSPECCEHCQKNPELALVTQACSVGLTQLAETLRSGIDSEKRGINPAHSQLRLLPSGDPPPMIDFGLKQTLHWILTKINKVNELADKFVQQIPPGSSKVPLKKDVVNSVTPYDPLIIMKRRIEDDHQRTTLNETGMSDSRMHQRRRSMAKSVSEGLPPIRTQSPNYNPLSIDHSSRRLSSMNPPSASARQLPSSPGRAFPSPSPTSASFSSPSGSTAYTGLSSGPSQSSNPHTSNHVLPPIANAQSSDSALQVHTAALQHEVSIQKIALSSLQSEHDKLLAAFSRSQSRASALEKKHEVSDIEIFSLTEEKTRLNSQVLELEGDIEDLAKSRDTYRQAAVQEGAQYVEIVKMASQLEEKTGEERKNWNKLRLEMEQRIEQLSAGMKIYTESFSANSLLPGRIEKNVPSFSECNDEVSTGIASTESTSNGQLRAKDDQSNLLKAEIKRLQKRCEEVEAALKAVRQESRSMESIMEALSRAGKGILQKVESVSLSPETPSEPQLDSQPKPETDRLLPEE</sequence>
<keyword evidence="4" id="KW-1185">Reference proteome</keyword>
<feature type="region of interest" description="Disordered" evidence="2">
    <location>
        <begin position="653"/>
        <end position="680"/>
    </location>
</feature>
<keyword evidence="1" id="KW-0175">Coiled coil</keyword>
<feature type="region of interest" description="Disordered" evidence="2">
    <location>
        <begin position="289"/>
        <end position="404"/>
    </location>
</feature>
<evidence type="ECO:0000256" key="1">
    <source>
        <dbReference type="SAM" id="Coils"/>
    </source>
</evidence>
<reference evidence="3 4" key="3">
    <citation type="journal article" date="2017" name="Mol. Plant Pathol.">
        <title>A gapless genome sequence of the fungus Botrytis cinerea.</title>
        <authorList>
            <person name="Van Kan J.A."/>
            <person name="Stassen J.H."/>
            <person name="Mosbach A."/>
            <person name="Van Der Lee T.A."/>
            <person name="Faino L."/>
            <person name="Farmer A.D."/>
            <person name="Papasotiriou D.G."/>
            <person name="Zhou S."/>
            <person name="Seidl M.F."/>
            <person name="Cottam E."/>
            <person name="Edel D."/>
            <person name="Hahn M."/>
            <person name="Schwartz D.C."/>
            <person name="Dietrich R.A."/>
            <person name="Widdison S."/>
            <person name="Scalliet G."/>
        </authorList>
    </citation>
    <scope>NUCLEOTIDE SEQUENCE [LARGE SCALE GENOMIC DNA]</scope>
    <source>
        <strain evidence="3 4">B05.10</strain>
    </source>
</reference>
<organism evidence="3 4">
    <name type="scientific">Botryotinia fuckeliana (strain B05.10)</name>
    <name type="common">Noble rot fungus</name>
    <name type="synonym">Botrytis cinerea</name>
    <dbReference type="NCBI Taxonomy" id="332648"/>
    <lineage>
        <taxon>Eukaryota</taxon>
        <taxon>Fungi</taxon>
        <taxon>Dikarya</taxon>
        <taxon>Ascomycota</taxon>
        <taxon>Pezizomycotina</taxon>
        <taxon>Leotiomycetes</taxon>
        <taxon>Helotiales</taxon>
        <taxon>Sclerotiniaceae</taxon>
        <taxon>Botrytis</taxon>
    </lineage>
</organism>
<dbReference type="RefSeq" id="XP_024551329.1">
    <property type="nucleotide sequence ID" value="XM_024695535.1"/>
</dbReference>
<dbReference type="VEuPathDB" id="FungiDB:Bcin10g02980"/>
<feature type="region of interest" description="Disordered" evidence="2">
    <location>
        <begin position="1"/>
        <end position="43"/>
    </location>
</feature>
<feature type="compositionally biased region" description="Polar residues" evidence="2">
    <location>
        <begin position="381"/>
        <end position="399"/>
    </location>
</feature>
<dbReference type="AlphaFoldDB" id="A0A384JV89"/>
<protein>
    <recommendedName>
        <fullName evidence="5">Spx domain-containing protein</fullName>
    </recommendedName>
</protein>
<evidence type="ECO:0000313" key="3">
    <source>
        <dbReference type="EMBL" id="ATZ54284.1"/>
    </source>
</evidence>
<accession>A0A384JV89</accession>